<proteinExistence type="predicted"/>
<name>C1ACB5_GEMAT</name>
<dbReference type="Pfam" id="PF13709">
    <property type="entry name" value="DUF4159"/>
    <property type="match status" value="1"/>
</dbReference>
<evidence type="ECO:0000259" key="2">
    <source>
        <dbReference type="Pfam" id="PF13709"/>
    </source>
</evidence>
<dbReference type="InterPro" id="IPR025297">
    <property type="entry name" value="DUF4159"/>
</dbReference>
<dbReference type="KEGG" id="gau:GAU_3100"/>
<sequence>MAPATLDAQGRRGGGRQPEFADNVPYDGRLTFARIRYTMPDFGGFRGRDLPWSHDYPRGERHFTKIVSEITSARVRTMQSNILTLDDPQLGKYPIAYMAEAGFWVPNEAETLGMRHYLTKGGFMVFDDFAGDAWRNFEAQMRKVLPDLRPIELTVDHPIFDSFYRIKSLDYYHPYYRMKSVFYGYFEGNDPKKRMLAIVNYNNDLSEYWEFSDQGMFPLDMSNESYKLGVNYIVYALTR</sequence>
<gene>
    <name evidence="3" type="ordered locus">GAU_3100</name>
</gene>
<dbReference type="HOGENOM" id="CLU_058818_1_0_0"/>
<dbReference type="Gene3D" id="3.40.50.12140">
    <property type="entry name" value="Domain of unknown function DUF4159"/>
    <property type="match status" value="1"/>
</dbReference>
<dbReference type="STRING" id="379066.GAU_3100"/>
<accession>C1ACB5</accession>
<organism evidence="3 4">
    <name type="scientific">Gemmatimonas aurantiaca (strain DSM 14586 / JCM 11422 / NBRC 100505 / T-27)</name>
    <dbReference type="NCBI Taxonomy" id="379066"/>
    <lineage>
        <taxon>Bacteria</taxon>
        <taxon>Pseudomonadati</taxon>
        <taxon>Gemmatimonadota</taxon>
        <taxon>Gemmatimonadia</taxon>
        <taxon>Gemmatimonadales</taxon>
        <taxon>Gemmatimonadaceae</taxon>
        <taxon>Gemmatimonas</taxon>
    </lineage>
</organism>
<reference evidence="4" key="1">
    <citation type="submission" date="2006-03" db="EMBL/GenBank/DDBJ databases">
        <title>Complete genome sequence of Gemmatimonas aurantiaca T-27 that represents a novel phylum Gemmatimonadetes.</title>
        <authorList>
            <person name="Takasaki K."/>
            <person name="Ichikawa N."/>
            <person name="Miura H."/>
            <person name="Matsushita S."/>
            <person name="Watanabe Y."/>
            <person name="Oguchi A."/>
            <person name="Ankai A."/>
            <person name="Yashiro I."/>
            <person name="Takahashi M."/>
            <person name="Terui Y."/>
            <person name="Fukui S."/>
            <person name="Yokoyama H."/>
            <person name="Tanikawa S."/>
            <person name="Hanada S."/>
            <person name="Kamagata Y."/>
            <person name="Fujita N."/>
        </authorList>
    </citation>
    <scope>NUCLEOTIDE SEQUENCE [LARGE SCALE GENOMIC DNA]</scope>
    <source>
        <strain evidence="4">T-27 / DSM 14586 / JCM 11422 / NBRC 100505</strain>
    </source>
</reference>
<dbReference type="Proteomes" id="UP000002209">
    <property type="component" value="Chromosome"/>
</dbReference>
<protein>
    <recommendedName>
        <fullName evidence="2">DUF4159 domain-containing protein</fullName>
    </recommendedName>
</protein>
<evidence type="ECO:0000313" key="4">
    <source>
        <dbReference type="Proteomes" id="UP000002209"/>
    </source>
</evidence>
<feature type="domain" description="DUF4159" evidence="2">
    <location>
        <begin position="31"/>
        <end position="237"/>
    </location>
</feature>
<dbReference type="eggNOG" id="ENOG5030IWU">
    <property type="taxonomic scope" value="Bacteria"/>
</dbReference>
<evidence type="ECO:0000256" key="1">
    <source>
        <dbReference type="SAM" id="MobiDB-lite"/>
    </source>
</evidence>
<dbReference type="AlphaFoldDB" id="C1ACB5"/>
<dbReference type="EMBL" id="AP009153">
    <property type="protein sequence ID" value="BAH40142.1"/>
    <property type="molecule type" value="Genomic_DNA"/>
</dbReference>
<keyword evidence="4" id="KW-1185">Reference proteome</keyword>
<evidence type="ECO:0000313" key="3">
    <source>
        <dbReference type="EMBL" id="BAH40142.1"/>
    </source>
</evidence>
<feature type="region of interest" description="Disordered" evidence="1">
    <location>
        <begin position="1"/>
        <end position="22"/>
    </location>
</feature>